<reference evidence="3" key="1">
    <citation type="journal article" date="2019" name="Int. J. Syst. Evol. Microbiol.">
        <title>The Global Catalogue of Microorganisms (GCM) 10K type strain sequencing project: providing services to taxonomists for standard genome sequencing and annotation.</title>
        <authorList>
            <consortium name="The Broad Institute Genomics Platform"/>
            <consortium name="The Broad Institute Genome Sequencing Center for Infectious Disease"/>
            <person name="Wu L."/>
            <person name="Ma J."/>
        </authorList>
    </citation>
    <scope>NUCLEOTIDE SEQUENCE [LARGE SCALE GENOMIC DNA]</scope>
    <source>
        <strain evidence="3">JCM 14559</strain>
    </source>
</reference>
<evidence type="ECO:0000313" key="2">
    <source>
        <dbReference type="EMBL" id="GAA2113729.1"/>
    </source>
</evidence>
<comment type="caution">
    <text evidence="2">The sequence shown here is derived from an EMBL/GenBank/DDBJ whole genome shotgun (WGS) entry which is preliminary data.</text>
</comment>
<name>A0ABN2XK40_9ACTN</name>
<dbReference type="EMBL" id="BAAANS010000046">
    <property type="protein sequence ID" value="GAA2113729.1"/>
    <property type="molecule type" value="Genomic_DNA"/>
</dbReference>
<feature type="region of interest" description="Disordered" evidence="1">
    <location>
        <begin position="1"/>
        <end position="31"/>
    </location>
</feature>
<proteinExistence type="predicted"/>
<gene>
    <name evidence="2" type="ORF">GCM10009759_57520</name>
</gene>
<protein>
    <submittedName>
        <fullName evidence="2">Uncharacterized protein</fullName>
    </submittedName>
</protein>
<accession>A0ABN2XK40</accession>
<evidence type="ECO:0000313" key="3">
    <source>
        <dbReference type="Proteomes" id="UP001500897"/>
    </source>
</evidence>
<sequence>MVYAGSGRPRPGGALTGDQSRPGARSDPVDELLGVRSRIGPCARRTGAAVEDAKPRAPAVRRSGGGVITRGALTVRIQMREGGL</sequence>
<keyword evidence="3" id="KW-1185">Reference proteome</keyword>
<dbReference type="Proteomes" id="UP001500897">
    <property type="component" value="Unassembled WGS sequence"/>
</dbReference>
<evidence type="ECO:0000256" key="1">
    <source>
        <dbReference type="SAM" id="MobiDB-lite"/>
    </source>
</evidence>
<organism evidence="2 3">
    <name type="scientific">Kitasatospora saccharophila</name>
    <dbReference type="NCBI Taxonomy" id="407973"/>
    <lineage>
        <taxon>Bacteria</taxon>
        <taxon>Bacillati</taxon>
        <taxon>Actinomycetota</taxon>
        <taxon>Actinomycetes</taxon>
        <taxon>Kitasatosporales</taxon>
        <taxon>Streptomycetaceae</taxon>
        <taxon>Kitasatospora</taxon>
    </lineage>
</organism>